<feature type="signal peptide" evidence="5">
    <location>
        <begin position="1"/>
        <end position="22"/>
    </location>
</feature>
<keyword evidence="8" id="KW-1185">Reference proteome</keyword>
<evidence type="ECO:0000259" key="6">
    <source>
        <dbReference type="PROSITE" id="PS51007"/>
    </source>
</evidence>
<feature type="non-terminal residue" evidence="7">
    <location>
        <position position="1388"/>
    </location>
</feature>
<organism evidence="7 8">
    <name type="scientific">Rubritalea profundi</name>
    <dbReference type="NCBI Taxonomy" id="1658618"/>
    <lineage>
        <taxon>Bacteria</taxon>
        <taxon>Pseudomonadati</taxon>
        <taxon>Verrucomicrobiota</taxon>
        <taxon>Verrucomicrobiia</taxon>
        <taxon>Verrucomicrobiales</taxon>
        <taxon>Rubritaleaceae</taxon>
        <taxon>Rubritalea</taxon>
    </lineage>
</organism>
<dbReference type="EMBL" id="MQWA01000001">
    <property type="protein sequence ID" value="PQJ27477.1"/>
    <property type="molecule type" value="Genomic_DNA"/>
</dbReference>
<dbReference type="Pfam" id="PF20601">
    <property type="entry name" value="DUF6797"/>
    <property type="match status" value="1"/>
</dbReference>
<dbReference type="SUPFAM" id="SSF48695">
    <property type="entry name" value="Multiheme cytochromes"/>
    <property type="match status" value="1"/>
</dbReference>
<evidence type="ECO:0000313" key="8">
    <source>
        <dbReference type="Proteomes" id="UP000239907"/>
    </source>
</evidence>
<dbReference type="InterPro" id="IPR036280">
    <property type="entry name" value="Multihaem_cyt_sf"/>
</dbReference>
<keyword evidence="2 4" id="KW-0479">Metal-binding</keyword>
<dbReference type="Gene3D" id="1.10.760.10">
    <property type="entry name" value="Cytochrome c-like domain"/>
    <property type="match status" value="3"/>
</dbReference>
<dbReference type="GO" id="GO:0046872">
    <property type="term" value="F:metal ion binding"/>
    <property type="evidence" value="ECO:0007669"/>
    <property type="project" value="UniProtKB-KW"/>
</dbReference>
<dbReference type="PANTHER" id="PTHR33546">
    <property type="entry name" value="LARGE, MULTIFUNCTIONAL SECRETED PROTEIN-RELATED"/>
    <property type="match status" value="1"/>
</dbReference>
<dbReference type="Proteomes" id="UP000239907">
    <property type="component" value="Unassembled WGS sequence"/>
</dbReference>
<evidence type="ECO:0000313" key="7">
    <source>
        <dbReference type="EMBL" id="PQJ27477.1"/>
    </source>
</evidence>
<dbReference type="PROSITE" id="PS51007">
    <property type="entry name" value="CYTC"/>
    <property type="match status" value="3"/>
</dbReference>
<evidence type="ECO:0000256" key="4">
    <source>
        <dbReference type="PROSITE-ProRule" id="PRU00433"/>
    </source>
</evidence>
<gene>
    <name evidence="7" type="ORF">BSZ32_02520</name>
</gene>
<reference evidence="7 8" key="1">
    <citation type="submission" date="2016-12" db="EMBL/GenBank/DDBJ databases">
        <title>Study of bacterial adaptation to deep sea.</title>
        <authorList>
            <person name="Song J."/>
            <person name="Yoshizawa S."/>
            <person name="Kogure K."/>
        </authorList>
    </citation>
    <scope>NUCLEOTIDE SEQUENCE [LARGE SCALE GENOMIC DNA]</scope>
    <source>
        <strain evidence="7 8">SAORIC-165</strain>
    </source>
</reference>
<dbReference type="GO" id="GO:0020037">
    <property type="term" value="F:heme binding"/>
    <property type="evidence" value="ECO:0007669"/>
    <property type="project" value="InterPro"/>
</dbReference>
<evidence type="ECO:0000256" key="1">
    <source>
        <dbReference type="ARBA" id="ARBA00022617"/>
    </source>
</evidence>
<feature type="chain" id="PRO_5015565358" description="Cytochrome c domain-containing protein" evidence="5">
    <location>
        <begin position="23"/>
        <end position="1388"/>
    </location>
</feature>
<dbReference type="RefSeq" id="WP_105041964.1">
    <property type="nucleotide sequence ID" value="NZ_MQWA01000001.1"/>
</dbReference>
<feature type="domain" description="Cytochrome c" evidence="6">
    <location>
        <begin position="1104"/>
        <end position="1247"/>
    </location>
</feature>
<sequence length="1388" mass="153275">MNLLRSLSICALISLTPSILIAETRAERTQALKLENPKASWWDLIDTGPFISDTFLGFGPKGDVAVLKGIAIKLGRDEDHSVVFDTETLRMVAGFQGTAQLEGTPWSGKHSDNSYLPEDRKSYFFATKNGPGVAVNGNWQDPRETKNGPLPDQQGEYLGLYRHENNTVLSYTIGGSKVLDTPWVHDDALVRSFKIEKMKQDVELLILDPLEGGRDIELSLDGFADLGTPAGITLKTQPSGRILLALKKGAEGEFDLIYSPKGKKVDLPDHRGPGPLTAGGPALFPESVTVKGRASTSTAGYAADDIPLPKENPWESNIRFGGFDFFSDGKRAACSTWNGDVWIAEGIDGDLSKITWRRFASGLYQTLGLKIVDDIIYTHGRDQITRLHDLNNDGEADFYECFNNDILITPGFHEFAFDLQTDKDGNFCFTKAAPVLAGGRGFSDPTEHTGTILKVSPDGKTMQRMAWGLRAPGGIGIGPNGEITTGENEGSYVPRCKITWSKPDGSSFHGVVPSEWDGRNFVRNLPGMPTDYEKPLCWLPYYVDNSSGSQVWVPADGSWSNHAGNMLHFSYGKSSIYRSLIDEVDGQVQGGVYRLPIDLTTAGMRGRFHPKSGQLFVIGFRGWQTNGGTGFQRIRLVSDEKPVPQKLEAHANGLRIEFSEKLDPSVANDPRRYSISKWDYVWGPQYGSGRFSVDDKDLSARKEALSTPSKGSVNQVDAVEVRAAKLLKDGKSVFLYIPKMTPAMQMEIRMDLASANKKEFKETIWNTIHKLRPTFDKHGLDLANLPVIKKEALGEQGLILSSSRGAADDALVVDRLAMTVENKSTITSLINSSQAVFEGDVVIDSRDKRAFRLEGHGWASLKINGKKVIEGDLPLESPPLDLEAGPQALFCHFKKAKSGTSQIRLLWSGSDFIWEPVSPSAYRYTSNSMLAAKDKARKGRNLFAAANCVKCHTDENNDLKSDASMPELFETLPDFNNIGNRMHQGWLEQWVKKPEDNCPSVAPDEANDIAAFLATLKDKELPALTGDPKNGKSLIEKLHFTPWAEEFTKSVQLTRGGLQAILLNPSQHAKFTTIPDLRLTPQEAADIAAWIESKRPKPLQATFGNAAKGKSIVANRCATCHQPDKKEKYEFAAKGLRKMWNTEWMEHGCLSEEEGNAPELGLSLDDKQALLAFKNVGGNRNYNSLRRFVPHEYASRAMERFQCATCHSGENKLPDITLAGEKLRTDWLESLFKGETLKVRPWMTARMPGFAHHSHLLAKGIAYRAGMVQSSPRPDAHASLVETGKKIVGLTGYGCVACHAAGETPALQAFEGQGPNLQLSGQRLRPGYYDSWMHWPQRFSPLTIMPKYTVDKKKALNANFFDGDASKQFEAIWHYIQTLEGADKAPTP</sequence>
<keyword evidence="3 4" id="KW-0408">Iron</keyword>
<proteinExistence type="predicted"/>
<dbReference type="SUPFAM" id="SSF63829">
    <property type="entry name" value="Calcium-dependent phosphotriesterase"/>
    <property type="match status" value="1"/>
</dbReference>
<evidence type="ECO:0000256" key="2">
    <source>
        <dbReference type="ARBA" id="ARBA00022723"/>
    </source>
</evidence>
<evidence type="ECO:0000256" key="5">
    <source>
        <dbReference type="SAM" id="SignalP"/>
    </source>
</evidence>
<name>A0A2S7TYZ2_9BACT</name>
<dbReference type="GO" id="GO:0009055">
    <property type="term" value="F:electron transfer activity"/>
    <property type="evidence" value="ECO:0007669"/>
    <property type="project" value="InterPro"/>
</dbReference>
<feature type="domain" description="Cytochrome c" evidence="6">
    <location>
        <begin position="1279"/>
        <end position="1380"/>
    </location>
</feature>
<accession>A0A2S7TYZ2</accession>
<dbReference type="SUPFAM" id="SSF46626">
    <property type="entry name" value="Cytochrome c"/>
    <property type="match status" value="2"/>
</dbReference>
<dbReference type="InterPro" id="IPR009056">
    <property type="entry name" value="Cyt_c-like_dom"/>
</dbReference>
<dbReference type="InterPro" id="IPR036909">
    <property type="entry name" value="Cyt_c-like_dom_sf"/>
</dbReference>
<dbReference type="PANTHER" id="PTHR33546:SF1">
    <property type="entry name" value="LARGE, MULTIFUNCTIONAL SECRETED PROTEIN"/>
    <property type="match status" value="1"/>
</dbReference>
<evidence type="ECO:0000256" key="3">
    <source>
        <dbReference type="ARBA" id="ARBA00023004"/>
    </source>
</evidence>
<feature type="domain" description="Cytochrome c" evidence="6">
    <location>
        <begin position="934"/>
        <end position="1095"/>
    </location>
</feature>
<protein>
    <recommendedName>
        <fullName evidence="6">Cytochrome c domain-containing protein</fullName>
    </recommendedName>
</protein>
<comment type="caution">
    <text evidence="7">The sequence shown here is derived from an EMBL/GenBank/DDBJ whole genome shotgun (WGS) entry which is preliminary data.</text>
</comment>
<dbReference type="InterPro" id="IPR046476">
    <property type="entry name" value="DUF6797"/>
</dbReference>
<keyword evidence="5" id="KW-0732">Signal</keyword>
<keyword evidence="1 4" id="KW-0349">Heme</keyword>